<dbReference type="Proteomes" id="UP001219518">
    <property type="component" value="Unassembled WGS sequence"/>
</dbReference>
<comment type="caution">
    <text evidence="2">The sequence shown here is derived from an EMBL/GenBank/DDBJ whole genome shotgun (WGS) entry which is preliminary data.</text>
</comment>
<accession>A0AAE1LRD4</accession>
<keyword evidence="3" id="KW-1185">Reference proteome</keyword>
<evidence type="ECO:0000313" key="3">
    <source>
        <dbReference type="Proteomes" id="UP001219518"/>
    </source>
</evidence>
<dbReference type="EMBL" id="JAHWGI010001396">
    <property type="protein sequence ID" value="KAK3929298.1"/>
    <property type="molecule type" value="Genomic_DNA"/>
</dbReference>
<protein>
    <submittedName>
        <fullName evidence="2">Disease resistance protein</fullName>
    </submittedName>
</protein>
<evidence type="ECO:0000313" key="2">
    <source>
        <dbReference type="EMBL" id="KAK3929298.1"/>
    </source>
</evidence>
<name>A0AAE1LRD4_9NEOP</name>
<feature type="chain" id="PRO_5042156300" evidence="1">
    <location>
        <begin position="26"/>
        <end position="80"/>
    </location>
</feature>
<dbReference type="AlphaFoldDB" id="A0AAE1LRD4"/>
<reference evidence="2" key="2">
    <citation type="journal article" date="2023" name="BMC Genomics">
        <title>Pest status, molecular evolution, and epigenetic factors derived from the genome assembly of Frankliniella fusca, a thysanopteran phytovirus vector.</title>
        <authorList>
            <person name="Catto M.A."/>
            <person name="Labadie P.E."/>
            <person name="Jacobson A.L."/>
            <person name="Kennedy G.G."/>
            <person name="Srinivasan R."/>
            <person name="Hunt B.G."/>
        </authorList>
    </citation>
    <scope>NUCLEOTIDE SEQUENCE</scope>
    <source>
        <strain evidence="2">PL_HMW_Pooled</strain>
    </source>
</reference>
<feature type="signal peptide" evidence="1">
    <location>
        <begin position="1"/>
        <end position="25"/>
    </location>
</feature>
<dbReference type="PANTHER" id="PTHR37475">
    <property type="entry name" value="ZYGOTE-SPECIFIC CLASS V COPY B GENE PROTEIN"/>
    <property type="match status" value="1"/>
</dbReference>
<evidence type="ECO:0000256" key="1">
    <source>
        <dbReference type="SAM" id="SignalP"/>
    </source>
</evidence>
<keyword evidence="1" id="KW-0732">Signal</keyword>
<organism evidence="2 3">
    <name type="scientific">Frankliniella fusca</name>
    <dbReference type="NCBI Taxonomy" id="407009"/>
    <lineage>
        <taxon>Eukaryota</taxon>
        <taxon>Metazoa</taxon>
        <taxon>Ecdysozoa</taxon>
        <taxon>Arthropoda</taxon>
        <taxon>Hexapoda</taxon>
        <taxon>Insecta</taxon>
        <taxon>Pterygota</taxon>
        <taxon>Neoptera</taxon>
        <taxon>Paraneoptera</taxon>
        <taxon>Thysanoptera</taxon>
        <taxon>Terebrantia</taxon>
        <taxon>Thripoidea</taxon>
        <taxon>Thripidae</taxon>
        <taxon>Frankliniella</taxon>
    </lineage>
</organism>
<reference evidence="2" key="1">
    <citation type="submission" date="2021-07" db="EMBL/GenBank/DDBJ databases">
        <authorList>
            <person name="Catto M.A."/>
            <person name="Jacobson A."/>
            <person name="Kennedy G."/>
            <person name="Labadie P."/>
            <person name="Hunt B.G."/>
            <person name="Srinivasan R."/>
        </authorList>
    </citation>
    <scope>NUCLEOTIDE SEQUENCE</scope>
    <source>
        <strain evidence="2">PL_HMW_Pooled</strain>
        <tissue evidence="2">Head</tissue>
    </source>
</reference>
<proteinExistence type="predicted"/>
<sequence>MLQPFIMKLVLALLAVAALLNSATAGPAAYGICQSGCNALAVACYLAAGSVMGVGSVPACDAALGVCMAACIAAGAAPTP</sequence>
<dbReference type="PANTHER" id="PTHR37475:SF1">
    <property type="entry name" value="ZYGOTE-SPECIFIC PROTEIN"/>
    <property type="match status" value="1"/>
</dbReference>
<gene>
    <name evidence="2" type="ORF">KUF71_017758</name>
</gene>